<sequence length="44" mass="5145">MVRAPRFHFRPLLFRSLEMRRTLAREAPTPEGGATRRVPQEGRP</sequence>
<dbReference type="Proteomes" id="UP000017819">
    <property type="component" value="Unassembled WGS sequence"/>
</dbReference>
<evidence type="ECO:0000313" key="3">
    <source>
        <dbReference type="Proteomes" id="UP000017819"/>
    </source>
</evidence>
<evidence type="ECO:0000256" key="1">
    <source>
        <dbReference type="SAM" id="MobiDB-lite"/>
    </source>
</evidence>
<keyword evidence="3" id="KW-1185">Reference proteome</keyword>
<dbReference type="STRING" id="631454.N177_3321"/>
<feature type="region of interest" description="Disordered" evidence="1">
    <location>
        <begin position="23"/>
        <end position="44"/>
    </location>
</feature>
<evidence type="ECO:0000313" key="2">
    <source>
        <dbReference type="EMBL" id="ESR23253.1"/>
    </source>
</evidence>
<protein>
    <submittedName>
        <fullName evidence="2">Uncharacterized protein</fullName>
    </submittedName>
</protein>
<name>V4T9S1_9HYPH</name>
<proteinExistence type="predicted"/>
<dbReference type="EMBL" id="AWXZ01000039">
    <property type="protein sequence ID" value="ESR23253.1"/>
    <property type="molecule type" value="Genomic_DNA"/>
</dbReference>
<accession>V4T9S1</accession>
<comment type="caution">
    <text evidence="2">The sequence shown here is derived from an EMBL/GenBank/DDBJ whole genome shotgun (WGS) entry which is preliminary data.</text>
</comment>
<dbReference type="AlphaFoldDB" id="V4T9S1"/>
<gene>
    <name evidence="2" type="ORF">N177_3321</name>
</gene>
<reference evidence="2 3" key="1">
    <citation type="journal article" date="2014" name="Genome Announc.">
        <title>Draft Genome Sequence of Lutibaculum baratangense Strain AMV1T, Isolated from a Mud Volcano in Andamans, India.</title>
        <authorList>
            <person name="Singh A."/>
            <person name="Sreenivas A."/>
            <person name="Sathyanarayana Reddy G."/>
            <person name="Pinnaka A.K."/>
            <person name="Shivaji S."/>
        </authorList>
    </citation>
    <scope>NUCLEOTIDE SEQUENCE [LARGE SCALE GENOMIC DNA]</scope>
    <source>
        <strain evidence="2 3">AMV1</strain>
    </source>
</reference>
<organism evidence="2 3">
    <name type="scientific">Lutibaculum baratangense AMV1</name>
    <dbReference type="NCBI Taxonomy" id="631454"/>
    <lineage>
        <taxon>Bacteria</taxon>
        <taxon>Pseudomonadati</taxon>
        <taxon>Pseudomonadota</taxon>
        <taxon>Alphaproteobacteria</taxon>
        <taxon>Hyphomicrobiales</taxon>
        <taxon>Tepidamorphaceae</taxon>
        <taxon>Lutibaculum</taxon>
    </lineage>
</organism>